<dbReference type="InterPro" id="IPR054480">
    <property type="entry name" value="AHAS_small-like_ACT"/>
</dbReference>
<dbReference type="EMBL" id="AACI03002036">
    <property type="protein sequence ID" value="EJT41348.1"/>
    <property type="molecule type" value="Genomic_DNA"/>
</dbReference>
<name>J5P5Z1_SACK1</name>
<dbReference type="GO" id="GO:0009099">
    <property type="term" value="P:L-valine biosynthetic process"/>
    <property type="evidence" value="ECO:0007669"/>
    <property type="project" value="UniProtKB-UniPathway"/>
</dbReference>
<dbReference type="InterPro" id="IPR019455">
    <property type="entry name" value="Acetolactate_synth_ssu_C"/>
</dbReference>
<dbReference type="STRING" id="226230.J5P5Z1"/>
<dbReference type="Pfam" id="PF22629">
    <property type="entry name" value="ACT_AHAS_ss"/>
    <property type="match status" value="1"/>
</dbReference>
<dbReference type="InterPro" id="IPR027271">
    <property type="entry name" value="Acetolactate_synth/TF_NikR_C"/>
</dbReference>
<proteinExistence type="inferred from homology"/>
<evidence type="ECO:0000256" key="2">
    <source>
        <dbReference type="ARBA" id="ARBA00005025"/>
    </source>
</evidence>
<dbReference type="GO" id="GO:1990610">
    <property type="term" value="F:acetolactate synthase regulator activity"/>
    <property type="evidence" value="ECO:0007669"/>
    <property type="project" value="InterPro"/>
</dbReference>
<feature type="domain" description="ACT" evidence="6">
    <location>
        <begin position="143"/>
        <end position="223"/>
    </location>
</feature>
<dbReference type="HOGENOM" id="CLU_055003_0_0_1"/>
<dbReference type="InterPro" id="IPR053050">
    <property type="entry name" value="ALS_regulatory_subunit"/>
</dbReference>
<evidence type="ECO:0000313" key="8">
    <source>
        <dbReference type="Proteomes" id="UP000002753"/>
    </source>
</evidence>
<dbReference type="GO" id="GO:0005948">
    <property type="term" value="C:acetolactate synthase complex"/>
    <property type="evidence" value="ECO:0007669"/>
    <property type="project" value="TreeGrafter"/>
</dbReference>
<dbReference type="Gene3D" id="3.30.70.1150">
    <property type="entry name" value="ACT-like. Chain A, domain 2"/>
    <property type="match status" value="1"/>
</dbReference>
<organism evidence="7 8">
    <name type="scientific">Saccharomyces kudriavzevii (strain ATCC MYA-4449 / AS 2.2408 / CBS 8840 / NBRC 1802 / NCYC 2889)</name>
    <name type="common">Yeast</name>
    <dbReference type="NCBI Taxonomy" id="226230"/>
    <lineage>
        <taxon>Eukaryota</taxon>
        <taxon>Fungi</taxon>
        <taxon>Dikarya</taxon>
        <taxon>Ascomycota</taxon>
        <taxon>Saccharomycotina</taxon>
        <taxon>Saccharomycetes</taxon>
        <taxon>Saccharomycetales</taxon>
        <taxon>Saccharomycetaceae</taxon>
        <taxon>Saccharomyces</taxon>
    </lineage>
</organism>
<dbReference type="InterPro" id="IPR004789">
    <property type="entry name" value="Acetalactate_synth_ssu"/>
</dbReference>
<keyword evidence="8" id="KW-1185">Reference proteome</keyword>
<dbReference type="GO" id="GO:0042645">
    <property type="term" value="C:mitochondrial nucleoid"/>
    <property type="evidence" value="ECO:0007669"/>
    <property type="project" value="TreeGrafter"/>
</dbReference>
<evidence type="ECO:0000259" key="6">
    <source>
        <dbReference type="PROSITE" id="PS51671"/>
    </source>
</evidence>
<sequence length="373" mass="41566">MAHPTNHFTVSVTHFLSHRRNVIENKKYFLTSTKRTTGNSIYRIHIFYIRNFPETSEPTDPHILMLRSLLQSGHRRVAASSCATMVRCSSSSTSALAYKQMHRHAKRPPLPILETPSWSANSAVSSIIYETPAPSRQPRKQHVLNCLVQNEPGVLSRISGTLAARGFNIDSLVVCNTEVKDLSRMTIVLQGQDGVIEQARRQIEDLVPVYAVLDYTNSEIIKRELVMARVSLLGTEYFEDLLLHHHTSTSAGGADSNELVAEIREKQFHPANLPASEVLRLKHEHLNDITNLTNNFGGRVVDISETSCIVELSAKPTRISAFLKLVEPFGVLECARSGMMALPRTPLKTSTEEAADEDEKINEIVDISQLPPG</sequence>
<comment type="pathway">
    <text evidence="1">Amino-acid biosynthesis; L-isoleucine biosynthesis; L-isoleucine from 2-oxobutanoate: step 1/4.</text>
</comment>
<evidence type="ECO:0000313" key="7">
    <source>
        <dbReference type="EMBL" id="EJT41348.1"/>
    </source>
</evidence>
<dbReference type="AlphaFoldDB" id="J5P5Z1"/>
<comment type="pathway">
    <text evidence="2">Amino-acid biosynthesis; L-valine biosynthesis; L-valine from pyruvate: step 1/4.</text>
</comment>
<dbReference type="PANTHER" id="PTHR31242:SF2">
    <property type="entry name" value="ACETOLACTATE SYNTHASE SMALL SUBUNIT, MITOCHONDRIAL"/>
    <property type="match status" value="1"/>
</dbReference>
<evidence type="ECO:0000256" key="3">
    <source>
        <dbReference type="ARBA" id="ARBA00006341"/>
    </source>
</evidence>
<dbReference type="GO" id="GO:0009097">
    <property type="term" value="P:isoleucine biosynthetic process"/>
    <property type="evidence" value="ECO:0007669"/>
    <property type="project" value="UniProtKB-UniPathway"/>
</dbReference>
<evidence type="ECO:0000256" key="4">
    <source>
        <dbReference type="ARBA" id="ARBA00022605"/>
    </source>
</evidence>
<reference evidence="8" key="2">
    <citation type="journal article" date="2011" name="G3 (Bethesda)">
        <title>The awesome power of yeast evolutionary genetics: New genome sequences and strain resources for the Saccharomyces sensu stricto genus.</title>
        <authorList>
            <person name="Scannell D.R."/>
            <person name="Zill O.A."/>
            <person name="Rokas A."/>
            <person name="Payen C."/>
            <person name="Dunham M.J."/>
            <person name="Eisen M.B."/>
            <person name="Rine J."/>
            <person name="Johnston M."/>
            <person name="Hittinger C.T."/>
        </authorList>
    </citation>
    <scope>GENOME REANNOTATION</scope>
    <source>
        <strain evidence="8">ATCC MYA-4449 / AS 2.2408 / CBS 8840 / NBRC 1802 / NCYC 2889</strain>
    </source>
</reference>
<dbReference type="InterPro" id="IPR002912">
    <property type="entry name" value="ACT_dom"/>
</dbReference>
<dbReference type="FunFam" id="3.30.70.260:FF:000001">
    <property type="entry name" value="Acetolactate synthase, small subunit"/>
    <property type="match status" value="1"/>
</dbReference>
<dbReference type="PANTHER" id="PTHR31242">
    <property type="entry name" value="ACETOLACTATE SYNTHASE SMALL SUBUNIT, MITOCHONDRIAL"/>
    <property type="match status" value="1"/>
</dbReference>
<dbReference type="CDD" id="cd04878">
    <property type="entry name" value="ACT_AHAS"/>
    <property type="match status" value="1"/>
</dbReference>
<keyword evidence="4" id="KW-0028">Amino-acid biosynthesis</keyword>
<dbReference type="UniPathway" id="UPA00047">
    <property type="reaction ID" value="UER00055"/>
</dbReference>
<gene>
    <name evidence="7" type="primary">YCL009C</name>
    <name evidence="7" type="ORF">SKUD_193902</name>
</gene>
<dbReference type="PROSITE" id="PS51671">
    <property type="entry name" value="ACT"/>
    <property type="match status" value="1"/>
</dbReference>
<evidence type="ECO:0000256" key="5">
    <source>
        <dbReference type="ARBA" id="ARBA00023304"/>
    </source>
</evidence>
<dbReference type="Pfam" id="PF10369">
    <property type="entry name" value="ALS_ss_C"/>
    <property type="match status" value="1"/>
</dbReference>
<dbReference type="Proteomes" id="UP000002753">
    <property type="component" value="Unassembled WGS sequence"/>
</dbReference>
<dbReference type="SUPFAM" id="SSF55021">
    <property type="entry name" value="ACT-like"/>
    <property type="match status" value="2"/>
</dbReference>
<accession>J5P5Z1</accession>
<dbReference type="InterPro" id="IPR039557">
    <property type="entry name" value="AHAS_ACT"/>
</dbReference>
<comment type="caution">
    <text evidence="7">The sequence shown here is derived from an EMBL/GenBank/DDBJ whole genome shotgun (WGS) entry which is preliminary data.</text>
</comment>
<keyword evidence="5" id="KW-0100">Branched-chain amino acid biosynthesis</keyword>
<dbReference type="InterPro" id="IPR045865">
    <property type="entry name" value="ACT-like_dom_sf"/>
</dbReference>
<comment type="similarity">
    <text evidence="3">Belongs to the acetolactate synthase small subunit family.</text>
</comment>
<dbReference type="Gene3D" id="3.30.70.260">
    <property type="match status" value="1"/>
</dbReference>
<evidence type="ECO:0000256" key="1">
    <source>
        <dbReference type="ARBA" id="ARBA00004974"/>
    </source>
</evidence>
<dbReference type="NCBIfam" id="TIGR00119">
    <property type="entry name" value="acolac_sm"/>
    <property type="match status" value="1"/>
</dbReference>
<protein>
    <submittedName>
        <fullName evidence="7">ILV6-like protein</fullName>
    </submittedName>
</protein>
<dbReference type="UniPathway" id="UPA00049">
    <property type="reaction ID" value="UER00059"/>
</dbReference>
<reference evidence="7 8" key="1">
    <citation type="journal article" date="2003" name="Science">
        <title>Finding functional features in Saccharomyces genomes by phylogenetic footprinting.</title>
        <authorList>
            <person name="Cliften P.F."/>
            <person name="Sudarsanam P."/>
            <person name="Desikan A."/>
            <person name="Fulton L."/>
            <person name="Fulton B."/>
            <person name="Majors J."/>
            <person name="Waterston R."/>
            <person name="Cohen B.A."/>
            <person name="Johnston M."/>
        </authorList>
    </citation>
    <scope>NUCLEOTIDE SEQUENCE [LARGE SCALE GENOMIC DNA]</scope>
    <source>
        <strain evidence="8">ATCC MYA-4449 / AS 2.2408 / CBS 8840 / NBRC 1802 / NCYC 2889</strain>
    </source>
</reference>